<evidence type="ECO:0000313" key="1">
    <source>
        <dbReference type="EMBL" id="EEX19114.1"/>
    </source>
</evidence>
<proteinExistence type="predicted"/>
<dbReference type="HOGENOM" id="CLU_2495312_0_0_10"/>
<dbReference type="EMBL" id="ACVA01000019">
    <property type="protein sequence ID" value="EEX19114.1"/>
    <property type="molecule type" value="Genomic_DNA"/>
</dbReference>
<gene>
    <name evidence="1" type="ORF">HMPREF0973_00897</name>
</gene>
<reference evidence="1 2" key="1">
    <citation type="submission" date="2009-09" db="EMBL/GenBank/DDBJ databases">
        <authorList>
            <person name="Weinstock G."/>
            <person name="Sodergren E."/>
            <person name="Clifton S."/>
            <person name="Fulton L."/>
            <person name="Fulton B."/>
            <person name="Courtney L."/>
            <person name="Fronick C."/>
            <person name="Harrison M."/>
            <person name="Strong C."/>
            <person name="Farmer C."/>
            <person name="Delahaunty K."/>
            <person name="Markovic C."/>
            <person name="Hall O."/>
            <person name="Minx P."/>
            <person name="Tomlinson C."/>
            <person name="Mitreva M."/>
            <person name="Nelson J."/>
            <person name="Hou S."/>
            <person name="Wollam A."/>
            <person name="Pepin K.H."/>
            <person name="Johnson M."/>
            <person name="Bhonagiri V."/>
            <person name="Nash W.E."/>
            <person name="Warren W."/>
            <person name="Chinwalla A."/>
            <person name="Mardis E.R."/>
            <person name="Wilson R.K."/>
        </authorList>
    </citation>
    <scope>NUCLEOTIDE SEQUENCE [LARGE SCALE GENOMIC DNA]</scope>
    <source>
        <strain evidence="1 2">F0319</strain>
    </source>
</reference>
<comment type="caution">
    <text evidence="1">The sequence shown here is derived from an EMBL/GenBank/DDBJ whole genome shotgun (WGS) entry which is preliminary data.</text>
</comment>
<evidence type="ECO:0000313" key="2">
    <source>
        <dbReference type="Proteomes" id="UP000003327"/>
    </source>
</evidence>
<accession>C9MMR4</accession>
<protein>
    <submittedName>
        <fullName evidence="1">Uncharacterized protein</fullName>
    </submittedName>
</protein>
<organism evidence="1 2">
    <name type="scientific">Prevotella veroralis F0319</name>
    <dbReference type="NCBI Taxonomy" id="649761"/>
    <lineage>
        <taxon>Bacteria</taxon>
        <taxon>Pseudomonadati</taxon>
        <taxon>Bacteroidota</taxon>
        <taxon>Bacteroidia</taxon>
        <taxon>Bacteroidales</taxon>
        <taxon>Prevotellaceae</taxon>
        <taxon>Prevotella</taxon>
    </lineage>
</organism>
<dbReference type="Proteomes" id="UP000003327">
    <property type="component" value="Unassembled WGS sequence"/>
</dbReference>
<name>C9MMR4_9BACT</name>
<dbReference type="AlphaFoldDB" id="C9MMR4"/>
<keyword evidence="2" id="KW-1185">Reference proteome</keyword>
<sequence>MPLSNRREPLLALRRGSSHIKETPSSHARERLFVCSILFVANEAVLRYTSTCPLLSCKHVFCEVFLPLLGRLRGAYLITIKPLGTS</sequence>